<dbReference type="EMBL" id="SKCS01000375">
    <property type="protein sequence ID" value="TNN10102.1"/>
    <property type="molecule type" value="Genomic_DNA"/>
</dbReference>
<dbReference type="Proteomes" id="UP000311919">
    <property type="component" value="Unassembled WGS sequence"/>
</dbReference>
<evidence type="ECO:0000313" key="12">
    <source>
        <dbReference type="EMBL" id="TNN10102.1"/>
    </source>
</evidence>
<feature type="region of interest" description="Disordered" evidence="10">
    <location>
        <begin position="1194"/>
        <end position="1219"/>
    </location>
</feature>
<dbReference type="PANTHER" id="PTHR46481:SF10">
    <property type="entry name" value="ZINC FINGER BED DOMAIN-CONTAINING PROTEIN 39"/>
    <property type="match status" value="1"/>
</dbReference>
<dbReference type="InterPro" id="IPR052035">
    <property type="entry name" value="ZnF_BED_domain_contain"/>
</dbReference>
<feature type="compositionally biased region" description="Low complexity" evidence="10">
    <location>
        <begin position="307"/>
        <end position="317"/>
    </location>
</feature>
<evidence type="ECO:0000256" key="4">
    <source>
        <dbReference type="ARBA" id="ARBA00022833"/>
    </source>
</evidence>
<evidence type="ECO:0000256" key="10">
    <source>
        <dbReference type="SAM" id="MobiDB-lite"/>
    </source>
</evidence>
<feature type="region of interest" description="Disordered" evidence="10">
    <location>
        <begin position="307"/>
        <end position="338"/>
    </location>
</feature>
<reference evidence="12 13" key="1">
    <citation type="submission" date="2019-03" db="EMBL/GenBank/DDBJ databases">
        <title>An improved genome assembly of the fluke Schistosoma japonicum.</title>
        <authorList>
            <person name="Hu W."/>
            <person name="Luo F."/>
            <person name="Yin M."/>
            <person name="Mo X."/>
            <person name="Sun C."/>
            <person name="Wu Q."/>
            <person name="Zhu B."/>
            <person name="Xiang M."/>
            <person name="Wang J."/>
            <person name="Wang Y."/>
            <person name="Zhang T."/>
            <person name="Xu B."/>
            <person name="Zheng H."/>
            <person name="Feng Z."/>
        </authorList>
    </citation>
    <scope>NUCLEOTIDE SEQUENCE [LARGE SCALE GENOMIC DNA]</scope>
    <source>
        <strain evidence="12">HuSjv2</strain>
        <tissue evidence="12">Worms</tissue>
    </source>
</reference>
<proteinExistence type="predicted"/>
<organism evidence="12 13">
    <name type="scientific">Schistosoma japonicum</name>
    <name type="common">Blood fluke</name>
    <dbReference type="NCBI Taxonomy" id="6182"/>
    <lineage>
        <taxon>Eukaryota</taxon>
        <taxon>Metazoa</taxon>
        <taxon>Spiralia</taxon>
        <taxon>Lophotrochozoa</taxon>
        <taxon>Platyhelminthes</taxon>
        <taxon>Trematoda</taxon>
        <taxon>Digenea</taxon>
        <taxon>Strigeidida</taxon>
        <taxon>Schistosomatoidea</taxon>
        <taxon>Schistosomatidae</taxon>
        <taxon>Schistosoma</taxon>
    </lineage>
</organism>
<dbReference type="GO" id="GO:0008270">
    <property type="term" value="F:zinc ion binding"/>
    <property type="evidence" value="ECO:0007669"/>
    <property type="project" value="UniProtKB-KW"/>
</dbReference>
<feature type="compositionally biased region" description="Low complexity" evidence="10">
    <location>
        <begin position="324"/>
        <end position="333"/>
    </location>
</feature>
<dbReference type="InterPro" id="IPR008906">
    <property type="entry name" value="HATC_C_dom"/>
</dbReference>
<evidence type="ECO:0000256" key="8">
    <source>
        <dbReference type="ARBA" id="ARBA00023242"/>
    </source>
</evidence>
<evidence type="ECO:0000256" key="2">
    <source>
        <dbReference type="ARBA" id="ARBA00022723"/>
    </source>
</evidence>
<dbReference type="SMART" id="SM00614">
    <property type="entry name" value="ZnF_BED"/>
    <property type="match status" value="1"/>
</dbReference>
<dbReference type="InterPro" id="IPR003656">
    <property type="entry name" value="Znf_BED"/>
</dbReference>
<evidence type="ECO:0000256" key="5">
    <source>
        <dbReference type="ARBA" id="ARBA00023015"/>
    </source>
</evidence>
<name>A0A4Z2D0S1_SCHJA</name>
<feature type="region of interest" description="Disordered" evidence="10">
    <location>
        <begin position="1680"/>
        <end position="1716"/>
    </location>
</feature>
<evidence type="ECO:0000256" key="9">
    <source>
        <dbReference type="PROSITE-ProRule" id="PRU00027"/>
    </source>
</evidence>
<evidence type="ECO:0000313" key="13">
    <source>
        <dbReference type="Proteomes" id="UP000311919"/>
    </source>
</evidence>
<dbReference type="InterPro" id="IPR012337">
    <property type="entry name" value="RNaseH-like_sf"/>
</dbReference>
<feature type="domain" description="BED-type" evidence="11">
    <location>
        <begin position="183"/>
        <end position="242"/>
    </location>
</feature>
<keyword evidence="2" id="KW-0479">Metal-binding</keyword>
<keyword evidence="4" id="KW-0862">Zinc</keyword>
<evidence type="ECO:0000256" key="3">
    <source>
        <dbReference type="ARBA" id="ARBA00022771"/>
    </source>
</evidence>
<dbReference type="PANTHER" id="PTHR46481">
    <property type="entry name" value="ZINC FINGER BED DOMAIN-CONTAINING PROTEIN 4"/>
    <property type="match status" value="1"/>
</dbReference>
<feature type="region of interest" description="Disordered" evidence="10">
    <location>
        <begin position="799"/>
        <end position="819"/>
    </location>
</feature>
<feature type="compositionally biased region" description="Polar residues" evidence="10">
    <location>
        <begin position="1694"/>
        <end position="1716"/>
    </location>
</feature>
<dbReference type="Pfam" id="PF05699">
    <property type="entry name" value="Dimer_Tnp_hAT"/>
    <property type="match status" value="1"/>
</dbReference>
<dbReference type="PROSITE" id="PS50808">
    <property type="entry name" value="ZF_BED"/>
    <property type="match status" value="1"/>
</dbReference>
<comment type="subcellular location">
    <subcellularLocation>
        <location evidence="1">Nucleus</location>
    </subcellularLocation>
</comment>
<feature type="region of interest" description="Disordered" evidence="10">
    <location>
        <begin position="1038"/>
        <end position="1059"/>
    </location>
</feature>
<keyword evidence="5" id="KW-0805">Transcription regulation</keyword>
<keyword evidence="13" id="KW-1185">Reference proteome</keyword>
<protein>
    <submittedName>
        <fullName evidence="12">BED zinc finger isoform 1</fullName>
    </submittedName>
</protein>
<accession>A0A4Z2D0S1</accession>
<keyword evidence="8" id="KW-0539">Nucleus</keyword>
<keyword evidence="3 9" id="KW-0863">Zinc-finger</keyword>
<dbReference type="GO" id="GO:0003677">
    <property type="term" value="F:DNA binding"/>
    <property type="evidence" value="ECO:0007669"/>
    <property type="project" value="UniProtKB-KW"/>
</dbReference>
<gene>
    <name evidence="12" type="ORF">EWB00_005738</name>
</gene>
<dbReference type="GO" id="GO:0009791">
    <property type="term" value="P:post-embryonic development"/>
    <property type="evidence" value="ECO:0007669"/>
    <property type="project" value="UniProtKB-ARBA"/>
</dbReference>
<dbReference type="STRING" id="6182.A0A4Z2D0S1"/>
<dbReference type="Pfam" id="PF02892">
    <property type="entry name" value="zf-BED"/>
    <property type="match status" value="1"/>
</dbReference>
<evidence type="ECO:0000256" key="6">
    <source>
        <dbReference type="ARBA" id="ARBA00023125"/>
    </source>
</evidence>
<dbReference type="SUPFAM" id="SSF57667">
    <property type="entry name" value="beta-beta-alpha zinc fingers"/>
    <property type="match status" value="1"/>
</dbReference>
<evidence type="ECO:0000259" key="11">
    <source>
        <dbReference type="PROSITE" id="PS50808"/>
    </source>
</evidence>
<evidence type="ECO:0000256" key="7">
    <source>
        <dbReference type="ARBA" id="ARBA00023163"/>
    </source>
</evidence>
<dbReference type="GO" id="GO:0046983">
    <property type="term" value="F:protein dimerization activity"/>
    <property type="evidence" value="ECO:0007669"/>
    <property type="project" value="InterPro"/>
</dbReference>
<feature type="compositionally biased region" description="Polar residues" evidence="10">
    <location>
        <begin position="808"/>
        <end position="819"/>
    </location>
</feature>
<comment type="caution">
    <text evidence="12">The sequence shown here is derived from an EMBL/GenBank/DDBJ whole genome shotgun (WGS) entry which is preliminary data.</text>
</comment>
<sequence>MTDSQILLPIMTVKGHEIDDALQIDVSIDNENYNGGDSCENLDEDNISFASNDLPQNVHQQQGHEHEISLDQHSCNSVKQRNSPHILGHFIDNNNNNKRDENGSETHYSDEILSNVNEMKADTMEEIKKEDISVNTYGVNSKQQFSKEIHSVKCHQPLTTSNKLSSGSVSANAFANTTTKACAKKSFVWKYFHHPEIKHGIPDRSRTQCILCDSQLAFNASGTTTTMLNHLKSRHGEIAEKEETMRRFNRDSRKNHLRNMILTSSDCKSSPTNLIGNNTMLKNGEMMNAISENMQVTRNLSTSLMNGSSSNNNNKYNRGTLSIGQRGRPPGSGRRQKSVLCPKVNDNLDFLAQDTISNGCMKSDGNTVYPISTYPTTLSDQQKAFLNEMLLSAAAAASASTISASKGDIRLNGSFTSQTSSPSATSTSPFFASPTLMTQLPNDSNSTKLPFSLMNNVTGLSNIPFQLPINAPHINSSAGVIAPVATTLAIHEISPSSSSGLGLSSVNSPFEVSTNAVCSLASAMLSSSSSSSPTNSLGYRSITSPNGCGGQSNANIRNNILSNMRTIHKTQEFTQLHKNNIIMSGQSSNLTDQCNTVSHDMMDLPLNMQNLAQDKEKFLNLSNENNENIFNSTQLNKTTNSSCTLSTKGISPNSINSLSMLNCPSDMMMSALGNFVNFMPSVNNLLNETTTNNFTNSSINDRIAINRPDGINHSTHPSSQLPETLIQSMPPQQQHQHNQQLLMANAWLASLANGKFPNYSNNFIDPCVMFNLLNLNSNTMDSGLNKLAGISSNIAPKVSSHCPESLKTKTSTSLNLPTNSVNNENNLAYPMNCLLMNSQNKGIDEAVAMNWPNINNSMSLINPHNLKVNDGNNNGMAMPITSSFDNFSSPFQLNNTDESSTGMNLISNQQILCNRTTQDERNNAFFSSSALSSVDSNVVGSYAAMSRLSHNGNISDNRNSNSCSINSNDSNVSYLLPNLNYPSMEQNKFPYMGTLPIMMNGINKELQIKNQEITDASLDLSKTSTSLNNNVDNNGIKIITSPSNDNNNSTNYSNNNSSDDFTLGLTNRNMKINDTNCVLDMRQINNHHKFSSAEHQNINSPLLYSSSNHTVSTKRKRSRPVYISPEKEIKCSSTDYVHLLEGEDMRIERYHTEAVTDSAVNNTNKHNDICIKDKRSCWGIKCNLLNMHEHDIEEHDSDEDQRMTINQSSSSSSSTSLTINTVKQSKSSIDVTRNQLSYHVAQYLIKDLKPPETIEGEGFRNLLSLFTNHNLPTVKEISEITFPDLYTKIEDNLNELLSNRTVQFNSCNPMVSFTIELWNTINDSSNEICKECFVGESKQQFANIGVHYVTGQPTVMYNYLYKSLQNPDCTNLSEALDNCRECVFSRITLTTSEDVSEISSVPSQVNKTTSSFETKSSPISDANNRILERSQALIKVMKWPVSVITNHAESLRKLIDETESNIIILPCLVSELSKALLVGLNTERFRNFIMNLLKEYHCRIEKEKTEHSIDKCSIDEINKSQCCKAVYDLLKWYLNEQSFSNGDKNSHDVITDNDDKKKKKGEIDMETIKGIISVLETVGQTLEFIHKKDLILTGSMIEPILTNLCDIRLAHESSNSPVVEEFKSTIVSYLMNSFPNNGIVYETLWTASLLDPRFKSQVQDKQPTVVKLLKNKVDVMFNQSPTSNIDDNTDKWNSDNQLNQSSSETTALSIDSTPVSNKHSGLETVFGLNYFPRTSLSEVDRYLREDPIGLEEDPYHWWQKKSPGYPNLSLLAMYYLAISLTCITPERLKPFIYNETNIQSNSDVKLNVLTSIYENKNKEQFPSTLLLLLDLPNMDDIFGQSRLSINNENQIMYNYLWHNWNLTKHT</sequence>
<keyword evidence="6" id="KW-0238">DNA-binding</keyword>
<evidence type="ECO:0000256" key="1">
    <source>
        <dbReference type="ARBA" id="ARBA00004123"/>
    </source>
</evidence>
<dbReference type="SUPFAM" id="SSF53098">
    <property type="entry name" value="Ribonuclease H-like"/>
    <property type="match status" value="1"/>
</dbReference>
<dbReference type="InterPro" id="IPR036236">
    <property type="entry name" value="Znf_C2H2_sf"/>
</dbReference>
<dbReference type="GO" id="GO:0005634">
    <property type="term" value="C:nucleus"/>
    <property type="evidence" value="ECO:0007669"/>
    <property type="project" value="UniProtKB-SubCell"/>
</dbReference>
<feature type="compositionally biased region" description="Low complexity" evidence="10">
    <location>
        <begin position="1041"/>
        <end position="1059"/>
    </location>
</feature>
<keyword evidence="7" id="KW-0804">Transcription</keyword>
<dbReference type="OrthoDB" id="1607513at2759"/>